<protein>
    <submittedName>
        <fullName evidence="2">Prophage maintenance system killer protein</fullName>
    </submittedName>
</protein>
<reference evidence="2 3" key="1">
    <citation type="submission" date="2020-08" db="EMBL/GenBank/DDBJ databases">
        <title>Sequencing the genomes of 1000 actinobacteria strains.</title>
        <authorList>
            <person name="Klenk H.-P."/>
        </authorList>
    </citation>
    <scope>NUCLEOTIDE SEQUENCE [LARGE SCALE GENOMIC DNA]</scope>
    <source>
        <strain evidence="2 3">DSM 45298</strain>
    </source>
</reference>
<accession>A0A840F2W8</accession>
<evidence type="ECO:0000313" key="2">
    <source>
        <dbReference type="EMBL" id="MBB4134630.1"/>
    </source>
</evidence>
<feature type="domain" description="Fido" evidence="1">
    <location>
        <begin position="1"/>
        <end position="127"/>
    </location>
</feature>
<dbReference type="GO" id="GO:0016301">
    <property type="term" value="F:kinase activity"/>
    <property type="evidence" value="ECO:0007669"/>
    <property type="project" value="InterPro"/>
</dbReference>
<gene>
    <name evidence="2" type="ORF">BKA16_001182</name>
</gene>
<dbReference type="Gene3D" id="1.20.120.1870">
    <property type="entry name" value="Fic/DOC protein, Fido domain"/>
    <property type="match status" value="1"/>
</dbReference>
<dbReference type="PANTHER" id="PTHR39426">
    <property type="entry name" value="HOMOLOGY TO DEATH-ON-CURING PROTEIN OF PHAGE P1"/>
    <property type="match status" value="1"/>
</dbReference>
<dbReference type="RefSeq" id="WP_183369777.1">
    <property type="nucleotide sequence ID" value="NZ_BAABHL010000049.1"/>
</dbReference>
<dbReference type="Pfam" id="PF02661">
    <property type="entry name" value="Fic"/>
    <property type="match status" value="1"/>
</dbReference>
<evidence type="ECO:0000313" key="3">
    <source>
        <dbReference type="Proteomes" id="UP000551501"/>
    </source>
</evidence>
<dbReference type="InterPro" id="IPR006440">
    <property type="entry name" value="Doc"/>
</dbReference>
<evidence type="ECO:0000259" key="1">
    <source>
        <dbReference type="PROSITE" id="PS51459"/>
    </source>
</evidence>
<dbReference type="InterPro" id="IPR053737">
    <property type="entry name" value="Type_II_TA_Toxin"/>
</dbReference>
<dbReference type="PANTHER" id="PTHR39426:SF1">
    <property type="entry name" value="HOMOLOGY TO DEATH-ON-CURING PROTEIN OF PHAGE P1"/>
    <property type="match status" value="1"/>
</dbReference>
<sequence>MSIEHLSGTIIEGINARIGGGLRDHEMLAGAVGRPMTSAFGQEAFPTVWDKAGVYIHSLSSTQCFSDGNKRTAWISAVTFLELNGVGLRPVMTVEAEAFVLAVSRSLFDTTDDPGRTLRRAAEWFRVNAIW</sequence>
<dbReference type="AlphaFoldDB" id="A0A840F2W8"/>
<comment type="caution">
    <text evidence="2">The sequence shown here is derived from an EMBL/GenBank/DDBJ whole genome shotgun (WGS) entry which is preliminary data.</text>
</comment>
<dbReference type="PROSITE" id="PS51459">
    <property type="entry name" value="FIDO"/>
    <property type="match status" value="1"/>
</dbReference>
<name>A0A840F2W8_9ACTN</name>
<organism evidence="2 3">
    <name type="scientific">Gordonia humi</name>
    <dbReference type="NCBI Taxonomy" id="686429"/>
    <lineage>
        <taxon>Bacteria</taxon>
        <taxon>Bacillati</taxon>
        <taxon>Actinomycetota</taxon>
        <taxon>Actinomycetes</taxon>
        <taxon>Mycobacteriales</taxon>
        <taxon>Gordoniaceae</taxon>
        <taxon>Gordonia</taxon>
    </lineage>
</organism>
<dbReference type="EMBL" id="JACIFP010000001">
    <property type="protein sequence ID" value="MBB4134630.1"/>
    <property type="molecule type" value="Genomic_DNA"/>
</dbReference>
<dbReference type="InterPro" id="IPR003812">
    <property type="entry name" value="Fido"/>
</dbReference>
<dbReference type="Proteomes" id="UP000551501">
    <property type="component" value="Unassembled WGS sequence"/>
</dbReference>
<proteinExistence type="predicted"/>
<keyword evidence="3" id="KW-1185">Reference proteome</keyword>